<comment type="caution">
    <text evidence="2">The sequence shown here is derived from an EMBL/GenBank/DDBJ whole genome shotgun (WGS) entry which is preliminary data.</text>
</comment>
<gene>
    <name evidence="2" type="ORF">LT42_10385</name>
</gene>
<accession>A0A9X0JKX1</accession>
<organism evidence="2 3">
    <name type="scientific">Pseudomonas lutea</name>
    <dbReference type="NCBI Taxonomy" id="243924"/>
    <lineage>
        <taxon>Bacteria</taxon>
        <taxon>Pseudomonadati</taxon>
        <taxon>Pseudomonadota</taxon>
        <taxon>Gammaproteobacteria</taxon>
        <taxon>Pseudomonadales</taxon>
        <taxon>Pseudomonadaceae</taxon>
        <taxon>Pseudomonas</taxon>
    </lineage>
</organism>
<reference evidence="2 3" key="1">
    <citation type="submission" date="2014-09" db="EMBL/GenBank/DDBJ databases">
        <title>Genome sequence of Pseudomonas lutea strain DSM 17257T.</title>
        <authorList>
            <person name="Kwak Y."/>
            <person name="Shin J.-H."/>
        </authorList>
    </citation>
    <scope>NUCLEOTIDE SEQUENCE [LARGE SCALE GENOMIC DNA]</scope>
    <source>
        <strain evidence="2 3">DSM 17257</strain>
    </source>
</reference>
<sequence length="66" mass="7309">MDLTAYCNSSKATWFKLARQYGYEKKGAADSQLWDKIGQLQPAAAGKSGQSVTGRLDRRNGQTDLR</sequence>
<dbReference type="EMBL" id="JRMB01000001">
    <property type="protein sequence ID" value="KGF66271.1"/>
    <property type="molecule type" value="Genomic_DNA"/>
</dbReference>
<protein>
    <submittedName>
        <fullName evidence="2">Uncharacterized protein</fullName>
    </submittedName>
</protein>
<evidence type="ECO:0000313" key="3">
    <source>
        <dbReference type="Proteomes" id="UP000029719"/>
    </source>
</evidence>
<dbReference type="Proteomes" id="UP000029719">
    <property type="component" value="Unassembled WGS sequence"/>
</dbReference>
<feature type="region of interest" description="Disordered" evidence="1">
    <location>
        <begin position="42"/>
        <end position="66"/>
    </location>
</feature>
<name>A0A9X0JKX1_9PSED</name>
<feature type="compositionally biased region" description="Basic and acidic residues" evidence="1">
    <location>
        <begin position="55"/>
        <end position="66"/>
    </location>
</feature>
<dbReference type="AlphaFoldDB" id="A0A9X0JKX1"/>
<evidence type="ECO:0000256" key="1">
    <source>
        <dbReference type="SAM" id="MobiDB-lite"/>
    </source>
</evidence>
<evidence type="ECO:0000313" key="2">
    <source>
        <dbReference type="EMBL" id="KGF66271.1"/>
    </source>
</evidence>
<proteinExistence type="predicted"/>